<dbReference type="InterPro" id="IPR037923">
    <property type="entry name" value="HTH-like"/>
</dbReference>
<dbReference type="PROSITE" id="PS00041">
    <property type="entry name" value="HTH_ARAC_FAMILY_1"/>
    <property type="match status" value="1"/>
</dbReference>
<dbReference type="Proteomes" id="UP000286270">
    <property type="component" value="Unassembled WGS sequence"/>
</dbReference>
<feature type="domain" description="HTH araC/xylS-type" evidence="4">
    <location>
        <begin position="190"/>
        <end position="288"/>
    </location>
</feature>
<accession>A0A412XZ57</accession>
<proteinExistence type="predicted"/>
<name>A0A412XZ57_BACFG</name>
<dbReference type="SUPFAM" id="SSF46689">
    <property type="entry name" value="Homeodomain-like"/>
    <property type="match status" value="2"/>
</dbReference>
<dbReference type="PANTHER" id="PTHR43280">
    <property type="entry name" value="ARAC-FAMILY TRANSCRIPTIONAL REGULATOR"/>
    <property type="match status" value="1"/>
</dbReference>
<evidence type="ECO:0000259" key="4">
    <source>
        <dbReference type="PROSITE" id="PS01124"/>
    </source>
</evidence>
<dbReference type="InterPro" id="IPR009057">
    <property type="entry name" value="Homeodomain-like_sf"/>
</dbReference>
<protein>
    <submittedName>
        <fullName evidence="5">AraC family transcriptional regulator</fullName>
    </submittedName>
</protein>
<dbReference type="SUPFAM" id="SSF51215">
    <property type="entry name" value="Regulatory protein AraC"/>
    <property type="match status" value="1"/>
</dbReference>
<evidence type="ECO:0000256" key="1">
    <source>
        <dbReference type="ARBA" id="ARBA00023015"/>
    </source>
</evidence>
<dbReference type="Gene3D" id="1.10.10.60">
    <property type="entry name" value="Homeodomain-like"/>
    <property type="match status" value="2"/>
</dbReference>
<dbReference type="GO" id="GO:0003700">
    <property type="term" value="F:DNA-binding transcription factor activity"/>
    <property type="evidence" value="ECO:0007669"/>
    <property type="project" value="InterPro"/>
</dbReference>
<dbReference type="SMART" id="SM00342">
    <property type="entry name" value="HTH_ARAC"/>
    <property type="match status" value="1"/>
</dbReference>
<dbReference type="Gene3D" id="2.60.120.10">
    <property type="entry name" value="Jelly Rolls"/>
    <property type="match status" value="1"/>
</dbReference>
<reference evidence="5 6" key="1">
    <citation type="submission" date="2018-08" db="EMBL/GenBank/DDBJ databases">
        <title>A genome reference for cultivated species of the human gut microbiota.</title>
        <authorList>
            <person name="Zou Y."/>
            <person name="Xue W."/>
            <person name="Luo G."/>
        </authorList>
    </citation>
    <scope>NUCLEOTIDE SEQUENCE [LARGE SCALE GENOMIC DNA]</scope>
    <source>
        <strain evidence="5 6">AF14-26</strain>
    </source>
</reference>
<organism evidence="5 6">
    <name type="scientific">Bacteroides fragilis</name>
    <dbReference type="NCBI Taxonomy" id="817"/>
    <lineage>
        <taxon>Bacteria</taxon>
        <taxon>Pseudomonadati</taxon>
        <taxon>Bacteroidota</taxon>
        <taxon>Bacteroidia</taxon>
        <taxon>Bacteroidales</taxon>
        <taxon>Bacteroidaceae</taxon>
        <taxon>Bacteroides</taxon>
    </lineage>
</organism>
<dbReference type="InterPro" id="IPR014710">
    <property type="entry name" value="RmlC-like_jellyroll"/>
</dbReference>
<dbReference type="AlphaFoldDB" id="A0A412XZ57"/>
<gene>
    <name evidence="5" type="ORF">DWW08_17330</name>
</gene>
<dbReference type="InterPro" id="IPR018062">
    <property type="entry name" value="HTH_AraC-typ_CS"/>
</dbReference>
<dbReference type="EMBL" id="QRZH01000017">
    <property type="protein sequence ID" value="RGV50108.1"/>
    <property type="molecule type" value="Genomic_DNA"/>
</dbReference>
<keyword evidence="2" id="KW-0238">DNA-binding</keyword>
<evidence type="ECO:0000313" key="5">
    <source>
        <dbReference type="EMBL" id="RGV50108.1"/>
    </source>
</evidence>
<dbReference type="PROSITE" id="PS01124">
    <property type="entry name" value="HTH_ARAC_FAMILY_2"/>
    <property type="match status" value="1"/>
</dbReference>
<dbReference type="InterPro" id="IPR018060">
    <property type="entry name" value="HTH_AraC"/>
</dbReference>
<dbReference type="InterPro" id="IPR003313">
    <property type="entry name" value="AraC-bd"/>
</dbReference>
<dbReference type="RefSeq" id="WP_122143201.1">
    <property type="nucleotide sequence ID" value="NZ_JAFKPL010000016.1"/>
</dbReference>
<evidence type="ECO:0000256" key="2">
    <source>
        <dbReference type="ARBA" id="ARBA00023125"/>
    </source>
</evidence>
<comment type="caution">
    <text evidence="5">The sequence shown here is derived from an EMBL/GenBank/DDBJ whole genome shotgun (WGS) entry which is preliminary data.</text>
</comment>
<dbReference type="GO" id="GO:0043565">
    <property type="term" value="F:sequence-specific DNA binding"/>
    <property type="evidence" value="ECO:0007669"/>
    <property type="project" value="InterPro"/>
</dbReference>
<keyword evidence="1" id="KW-0805">Transcription regulation</keyword>
<dbReference type="Pfam" id="PF02311">
    <property type="entry name" value="AraC_binding"/>
    <property type="match status" value="1"/>
</dbReference>
<evidence type="ECO:0000313" key="6">
    <source>
        <dbReference type="Proteomes" id="UP000286270"/>
    </source>
</evidence>
<sequence>MPISNTTYTFSLSMLYAGFKRVENWWNFRNVISPFYRLYYIENGRGRVYINNVVYDLLPGQLFLIPKFAFHSYECDDFMDHYYICFFDDLNGVPGVLNPLQLNLQPEAAPMDFSLIKRYLELNPYKSLQVVDPQSYDNTKSLYENRTEKNLSQLSHTIESHGILLQLFSRFITEASMSQLHGSNSYIKLDEVIQYIHKNLDKRITVIELSERMCLTPDHFSKVFKKIIGVSPCEYIQMKRIERAQAMLISSKLNIMQIAECVGIYNPAQFTRLFSKLTQCSPREYRAKQLNDITYLRKKDSASHASGSES</sequence>
<dbReference type="PANTHER" id="PTHR43280:SF28">
    <property type="entry name" value="HTH-TYPE TRANSCRIPTIONAL ACTIVATOR RHAS"/>
    <property type="match status" value="1"/>
</dbReference>
<dbReference type="Pfam" id="PF12833">
    <property type="entry name" value="HTH_18"/>
    <property type="match status" value="1"/>
</dbReference>
<evidence type="ECO:0000256" key="3">
    <source>
        <dbReference type="ARBA" id="ARBA00023163"/>
    </source>
</evidence>
<keyword evidence="3" id="KW-0804">Transcription</keyword>